<evidence type="ECO:0000313" key="9">
    <source>
        <dbReference type="Proteomes" id="UP000018721"/>
    </source>
</evidence>
<evidence type="ECO:0000256" key="2">
    <source>
        <dbReference type="ARBA" id="ARBA00009143"/>
    </source>
</evidence>
<proteinExistence type="inferred from homology"/>
<dbReference type="GO" id="GO:0003714">
    <property type="term" value="F:transcription corepressor activity"/>
    <property type="evidence" value="ECO:0007669"/>
    <property type="project" value="TreeGrafter"/>
</dbReference>
<keyword evidence="4" id="KW-0963">Cytoplasm</keyword>
<reference evidence="8 9" key="1">
    <citation type="submission" date="2013-11" db="EMBL/GenBank/DDBJ databases">
        <title>The Genome Sequence of Phytophthora parasitica P1569.</title>
        <authorList>
            <consortium name="The Broad Institute Genomics Platform"/>
            <person name="Russ C."/>
            <person name="Tyler B."/>
            <person name="Panabieres F."/>
            <person name="Shan W."/>
            <person name="Tripathy S."/>
            <person name="Grunwald N."/>
            <person name="Machado M."/>
            <person name="Johnson C.S."/>
            <person name="Arredondo F."/>
            <person name="Hong C."/>
            <person name="Coffey M."/>
            <person name="Young S.K."/>
            <person name="Zeng Q."/>
            <person name="Gargeya S."/>
            <person name="Fitzgerald M."/>
            <person name="Abouelleil A."/>
            <person name="Alvarado L."/>
            <person name="Chapman S.B."/>
            <person name="Gainer-Dewar J."/>
            <person name="Goldberg J."/>
            <person name="Griggs A."/>
            <person name="Gujja S."/>
            <person name="Hansen M."/>
            <person name="Howarth C."/>
            <person name="Imamovic A."/>
            <person name="Ireland A."/>
            <person name="Larimer J."/>
            <person name="McCowan C."/>
            <person name="Murphy C."/>
            <person name="Pearson M."/>
            <person name="Poon T.W."/>
            <person name="Priest M."/>
            <person name="Roberts A."/>
            <person name="Saif S."/>
            <person name="Shea T."/>
            <person name="Sykes S."/>
            <person name="Wortman J."/>
            <person name="Nusbaum C."/>
            <person name="Birren B."/>
        </authorList>
    </citation>
    <scope>NUCLEOTIDE SEQUENCE [LARGE SCALE GENOMIC DNA]</scope>
    <source>
        <strain evidence="8 9">P1569</strain>
    </source>
</reference>
<keyword evidence="5" id="KW-0694">RNA-binding</keyword>
<evidence type="ECO:0000256" key="7">
    <source>
        <dbReference type="ARBA" id="ARBA00023274"/>
    </source>
</evidence>
<evidence type="ECO:0008006" key="10">
    <source>
        <dbReference type="Google" id="ProtNLM"/>
    </source>
</evidence>
<comment type="similarity">
    <text evidence="2">Belongs to the SAP18 family.</text>
</comment>
<dbReference type="InterPro" id="IPR003210">
    <property type="entry name" value="Signal_recog_particle_SRP14"/>
</dbReference>
<evidence type="ECO:0000256" key="1">
    <source>
        <dbReference type="ARBA" id="ARBA00004496"/>
    </source>
</evidence>
<dbReference type="EMBL" id="ANIZ01002824">
    <property type="protein sequence ID" value="ETI38071.1"/>
    <property type="molecule type" value="Genomic_DNA"/>
</dbReference>
<dbReference type="Gene3D" id="3.10.20.550">
    <property type="entry name" value="ASAP complex, SAP18 subunit"/>
    <property type="match status" value="1"/>
</dbReference>
<dbReference type="Gene3D" id="3.30.720.10">
    <property type="entry name" value="Signal recognition particle alu RNA binding heterodimer, srp9/1"/>
    <property type="match status" value="1"/>
</dbReference>
<dbReference type="GO" id="GO:0006614">
    <property type="term" value="P:SRP-dependent cotranslational protein targeting to membrane"/>
    <property type="evidence" value="ECO:0007669"/>
    <property type="project" value="InterPro"/>
</dbReference>
<comment type="similarity">
    <text evidence="3">Belongs to the SRP14 family.</text>
</comment>
<dbReference type="PANTHER" id="PTHR13082">
    <property type="entry name" value="SAP18"/>
    <property type="match status" value="1"/>
</dbReference>
<dbReference type="GO" id="GO:0030942">
    <property type="term" value="F:endoplasmic reticulum signal peptide binding"/>
    <property type="evidence" value="ECO:0007669"/>
    <property type="project" value="InterPro"/>
</dbReference>
<evidence type="ECO:0000313" key="8">
    <source>
        <dbReference type="EMBL" id="ETI38071.1"/>
    </source>
</evidence>
<organism evidence="8 9">
    <name type="scientific">Phytophthora nicotianae P1569</name>
    <dbReference type="NCBI Taxonomy" id="1317065"/>
    <lineage>
        <taxon>Eukaryota</taxon>
        <taxon>Sar</taxon>
        <taxon>Stramenopiles</taxon>
        <taxon>Oomycota</taxon>
        <taxon>Peronosporomycetes</taxon>
        <taxon>Peronosporales</taxon>
        <taxon>Peronosporaceae</taxon>
        <taxon>Phytophthora</taxon>
    </lineage>
</organism>
<comment type="caution">
    <text evidence="8">The sequence shown here is derived from an EMBL/GenBank/DDBJ whole genome shotgun (WGS) entry which is preliminary data.</text>
</comment>
<evidence type="ECO:0000256" key="4">
    <source>
        <dbReference type="ARBA" id="ARBA00022490"/>
    </source>
</evidence>
<dbReference type="SUPFAM" id="SSF54762">
    <property type="entry name" value="Signal recognition particle alu RNA binding heterodimer, SRP9/14"/>
    <property type="match status" value="1"/>
</dbReference>
<keyword evidence="7" id="KW-0687">Ribonucleoprotein</keyword>
<sequence length="289" mass="32199">MPEERVIDREKHCPFLLRVFFSTGAHNRHDNYRSLRHIGSADAFEALDDKPIANELHIYTWPDATLREIADLVQDSNVDAQKPNMRLSICVVSETRDGRVLMRKVGYVNSSRRRCVDDTKTLASVRFHPGDMVDIAMVDKMVLVSTDTFLAKVTEFYAEAQGSKGSVAVSCKSGAYCFTIRAIIPAKALHSEVYCCLDSVPVAKVNNKAQQKILKLTVEDGEHVLLFRACKYGNNKHKKKYSTVVTAMNHASFHASLSQIVKTKVDVPAKGAVGKSTKRVVAKVKKTTE</sequence>
<dbReference type="OrthoDB" id="440566at2759"/>
<keyword evidence="6" id="KW-0733">Signal recognition particle</keyword>
<dbReference type="Pfam" id="PF02290">
    <property type="entry name" value="SRP14"/>
    <property type="match status" value="1"/>
</dbReference>
<dbReference type="eggNOG" id="KOG3391">
    <property type="taxonomic scope" value="Eukaryota"/>
</dbReference>
<evidence type="ECO:0000256" key="5">
    <source>
        <dbReference type="ARBA" id="ARBA00022884"/>
    </source>
</evidence>
<gene>
    <name evidence="8" type="ORF">F443_16085</name>
</gene>
<protein>
    <recommendedName>
        <fullName evidence="10">Histone deacetylase complex subunit SAP18</fullName>
    </recommendedName>
</protein>
<dbReference type="GO" id="GO:0005634">
    <property type="term" value="C:nucleus"/>
    <property type="evidence" value="ECO:0007669"/>
    <property type="project" value="TreeGrafter"/>
</dbReference>
<dbReference type="Proteomes" id="UP000018721">
    <property type="component" value="Unassembled WGS sequence"/>
</dbReference>
<accession>V9EGH8</accession>
<comment type="subcellular location">
    <subcellularLocation>
        <location evidence="1">Cytoplasm</location>
    </subcellularLocation>
</comment>
<dbReference type="PANTHER" id="PTHR13082:SF0">
    <property type="entry name" value="HISTONE DEACETYLASE COMPLEX SUBUNIT SAP18"/>
    <property type="match status" value="1"/>
</dbReference>
<evidence type="ECO:0000256" key="3">
    <source>
        <dbReference type="ARBA" id="ARBA00010349"/>
    </source>
</evidence>
<dbReference type="HOGENOM" id="CLU_1130981_0_0_1"/>
<keyword evidence="9" id="KW-1185">Reference proteome</keyword>
<dbReference type="InterPro" id="IPR010516">
    <property type="entry name" value="SAP18"/>
</dbReference>
<evidence type="ECO:0000256" key="6">
    <source>
        <dbReference type="ARBA" id="ARBA00023135"/>
    </source>
</evidence>
<dbReference type="InterPro" id="IPR009018">
    <property type="entry name" value="Signal_recog_particle_SRP9/14"/>
</dbReference>
<dbReference type="AlphaFoldDB" id="V9EGH8"/>
<dbReference type="GO" id="GO:0008312">
    <property type="term" value="F:7S RNA binding"/>
    <property type="evidence" value="ECO:0007669"/>
    <property type="project" value="InterPro"/>
</dbReference>
<dbReference type="GO" id="GO:0005786">
    <property type="term" value="C:signal recognition particle, endoplasmic reticulum targeting"/>
    <property type="evidence" value="ECO:0007669"/>
    <property type="project" value="UniProtKB-KW"/>
</dbReference>
<dbReference type="InterPro" id="IPR042534">
    <property type="entry name" value="SAP18_sf"/>
</dbReference>
<name>V9EGH8_PHYNI</name>
<dbReference type="Pfam" id="PF06487">
    <property type="entry name" value="SAP18"/>
    <property type="match status" value="1"/>
</dbReference>